<sequence length="203" mass="23092">MVVHNIFLAGVFGDLPLLDSGCTHTDLKKRQVLVVAFLIPGHTVEKKFKLSYEHLILSVGAYGILRAIEHQNTDKVVILSDSLSVIKLRNNLDDCAYISLQLHEFTEVVDTSQMAGFVRMLQGRDKELVEMISEKISQSPLEPYDSKYHLKIVSNLKDNFKNRLKDFNEIAIVAQFVVSLFMEIDIQLLLRSILAKKSPFRMS</sequence>
<organism evidence="1 2">
    <name type="scientific">Acanthoscelides obtectus</name>
    <name type="common">Bean weevil</name>
    <name type="synonym">Bruchus obtectus</name>
    <dbReference type="NCBI Taxonomy" id="200917"/>
    <lineage>
        <taxon>Eukaryota</taxon>
        <taxon>Metazoa</taxon>
        <taxon>Ecdysozoa</taxon>
        <taxon>Arthropoda</taxon>
        <taxon>Hexapoda</taxon>
        <taxon>Insecta</taxon>
        <taxon>Pterygota</taxon>
        <taxon>Neoptera</taxon>
        <taxon>Endopterygota</taxon>
        <taxon>Coleoptera</taxon>
        <taxon>Polyphaga</taxon>
        <taxon>Cucujiformia</taxon>
        <taxon>Chrysomeloidea</taxon>
        <taxon>Chrysomelidae</taxon>
        <taxon>Bruchinae</taxon>
        <taxon>Bruchini</taxon>
        <taxon>Acanthoscelides</taxon>
    </lineage>
</organism>
<dbReference type="AlphaFoldDB" id="A0A9P0P1J9"/>
<keyword evidence="2" id="KW-1185">Reference proteome</keyword>
<evidence type="ECO:0000313" key="2">
    <source>
        <dbReference type="Proteomes" id="UP001152888"/>
    </source>
</evidence>
<accession>A0A9P0P1J9</accession>
<reference evidence="1" key="1">
    <citation type="submission" date="2022-03" db="EMBL/GenBank/DDBJ databases">
        <authorList>
            <person name="Sayadi A."/>
        </authorList>
    </citation>
    <scope>NUCLEOTIDE SEQUENCE</scope>
</reference>
<protein>
    <submittedName>
        <fullName evidence="1">Uncharacterized protein</fullName>
    </submittedName>
</protein>
<proteinExistence type="predicted"/>
<evidence type="ECO:0000313" key="1">
    <source>
        <dbReference type="EMBL" id="CAH1963190.1"/>
    </source>
</evidence>
<name>A0A9P0P1J9_ACAOB</name>
<dbReference type="Proteomes" id="UP001152888">
    <property type="component" value="Unassembled WGS sequence"/>
</dbReference>
<dbReference type="EMBL" id="CAKOFQ010006706">
    <property type="protein sequence ID" value="CAH1963190.1"/>
    <property type="molecule type" value="Genomic_DNA"/>
</dbReference>
<gene>
    <name evidence="1" type="ORF">ACAOBT_LOCUS5055</name>
</gene>
<dbReference type="OrthoDB" id="6743767at2759"/>
<comment type="caution">
    <text evidence="1">The sequence shown here is derived from an EMBL/GenBank/DDBJ whole genome shotgun (WGS) entry which is preliminary data.</text>
</comment>